<evidence type="ECO:0000256" key="14">
    <source>
        <dbReference type="SAM" id="MobiDB-lite"/>
    </source>
</evidence>
<reference evidence="17 18" key="1">
    <citation type="submission" date="2015-06" db="EMBL/GenBank/DDBJ databases">
        <title>Improved classification and identification of acetic acid bacteria using matrix-assisted laser desorption/ionization time-of-flight mass spectrometry; Gluconobacter nephelii and Gluconobacter uchimurae are later heterotypic synonyms of Gluconobacter japonicus and Gluconobacter oxydans, respectively.</title>
        <authorList>
            <person name="Li L."/>
            <person name="Cleenwerck I."/>
            <person name="De Vuyst L."/>
            <person name="Vandamme P."/>
        </authorList>
    </citation>
    <scope>NUCLEOTIDE SEQUENCE [LARGE SCALE GENOMIC DNA]</scope>
    <source>
        <strain evidence="17 18">LMG 1764</strain>
    </source>
</reference>
<evidence type="ECO:0000256" key="6">
    <source>
        <dbReference type="ARBA" id="ARBA00022670"/>
    </source>
</evidence>
<dbReference type="GO" id="GO:0008658">
    <property type="term" value="F:penicillin binding"/>
    <property type="evidence" value="ECO:0007669"/>
    <property type="project" value="InterPro"/>
</dbReference>
<dbReference type="Gene3D" id="3.90.1310.10">
    <property type="entry name" value="Penicillin-binding protein 2a (Domain 2)"/>
    <property type="match status" value="1"/>
</dbReference>
<dbReference type="GO" id="GO:0071972">
    <property type="term" value="F:peptidoglycan L,D-transpeptidase activity"/>
    <property type="evidence" value="ECO:0007669"/>
    <property type="project" value="TreeGrafter"/>
</dbReference>
<evidence type="ECO:0000313" key="18">
    <source>
        <dbReference type="Proteomes" id="UP000075573"/>
    </source>
</evidence>
<dbReference type="GO" id="GO:0006508">
    <property type="term" value="P:proteolysis"/>
    <property type="evidence" value="ECO:0007669"/>
    <property type="project" value="UniProtKB-KW"/>
</dbReference>
<dbReference type="GO" id="GO:0009002">
    <property type="term" value="F:serine-type D-Ala-D-Ala carboxypeptidase activity"/>
    <property type="evidence" value="ECO:0007669"/>
    <property type="project" value="InterPro"/>
</dbReference>
<dbReference type="GO" id="GO:0008360">
    <property type="term" value="P:regulation of cell shape"/>
    <property type="evidence" value="ECO:0007669"/>
    <property type="project" value="UniProtKB-KW"/>
</dbReference>
<feature type="domain" description="Penicillin-binding protein transpeptidase" evidence="15">
    <location>
        <begin position="278"/>
        <end position="614"/>
    </location>
</feature>
<dbReference type="EMBL" id="LHZB01000112">
    <property type="protein sequence ID" value="KXV01046.1"/>
    <property type="molecule type" value="Genomic_DNA"/>
</dbReference>
<proteinExistence type="predicted"/>
<dbReference type="SUPFAM" id="SSF56601">
    <property type="entry name" value="beta-lactamase/transpeptidase-like"/>
    <property type="match status" value="1"/>
</dbReference>
<keyword evidence="12" id="KW-0472">Membrane</keyword>
<evidence type="ECO:0000259" key="15">
    <source>
        <dbReference type="Pfam" id="PF00905"/>
    </source>
</evidence>
<keyword evidence="3" id="KW-1003">Cell membrane</keyword>
<dbReference type="InterPro" id="IPR012338">
    <property type="entry name" value="Beta-lactam/transpept-like"/>
</dbReference>
<keyword evidence="11" id="KW-1133">Transmembrane helix</keyword>
<evidence type="ECO:0000256" key="7">
    <source>
        <dbReference type="ARBA" id="ARBA00022692"/>
    </source>
</evidence>
<evidence type="ECO:0000256" key="2">
    <source>
        <dbReference type="ARBA" id="ARBA00004236"/>
    </source>
</evidence>
<keyword evidence="8" id="KW-0378">Hydrolase</keyword>
<evidence type="ECO:0000256" key="3">
    <source>
        <dbReference type="ARBA" id="ARBA00022475"/>
    </source>
</evidence>
<dbReference type="InterPro" id="IPR005311">
    <property type="entry name" value="PBP_dimer"/>
</dbReference>
<dbReference type="AlphaFoldDB" id="A0A149QUP7"/>
<dbReference type="GO" id="GO:0071555">
    <property type="term" value="P:cell wall organization"/>
    <property type="evidence" value="ECO:0007669"/>
    <property type="project" value="UniProtKB-KW"/>
</dbReference>
<keyword evidence="9" id="KW-0133">Cell shape</keyword>
<keyword evidence="13" id="KW-0961">Cell wall biogenesis/degradation</keyword>
<evidence type="ECO:0000256" key="12">
    <source>
        <dbReference type="ARBA" id="ARBA00023136"/>
    </source>
</evidence>
<evidence type="ECO:0000256" key="5">
    <source>
        <dbReference type="ARBA" id="ARBA00022645"/>
    </source>
</evidence>
<feature type="region of interest" description="Disordered" evidence="14">
    <location>
        <begin position="622"/>
        <end position="669"/>
    </location>
</feature>
<name>A0A149QUP7_9PROT</name>
<evidence type="ECO:0000256" key="9">
    <source>
        <dbReference type="ARBA" id="ARBA00022960"/>
    </source>
</evidence>
<dbReference type="NCBIfam" id="TIGR03423">
    <property type="entry name" value="pbp2_mrdA"/>
    <property type="match status" value="1"/>
</dbReference>
<dbReference type="GO" id="GO:0009252">
    <property type="term" value="P:peptidoglycan biosynthetic process"/>
    <property type="evidence" value="ECO:0007669"/>
    <property type="project" value="UniProtKB-KW"/>
</dbReference>
<feature type="domain" description="Penicillin-binding protein dimerisation" evidence="16">
    <location>
        <begin position="76"/>
        <end position="245"/>
    </location>
</feature>
<dbReference type="InterPro" id="IPR036138">
    <property type="entry name" value="PBP_dimer_sf"/>
</dbReference>
<dbReference type="Pfam" id="PF03717">
    <property type="entry name" value="PBP_dimer"/>
    <property type="match status" value="1"/>
</dbReference>
<dbReference type="SUPFAM" id="SSF56519">
    <property type="entry name" value="Penicillin binding protein dimerisation domain"/>
    <property type="match status" value="1"/>
</dbReference>
<keyword evidence="7" id="KW-0812">Transmembrane</keyword>
<evidence type="ECO:0000256" key="8">
    <source>
        <dbReference type="ARBA" id="ARBA00022801"/>
    </source>
</evidence>
<gene>
    <name evidence="17" type="ORF">AD929_07630</name>
</gene>
<keyword evidence="5" id="KW-0121">Carboxypeptidase</keyword>
<accession>A0A149QUP7</accession>
<dbReference type="PANTHER" id="PTHR30627:SF2">
    <property type="entry name" value="PEPTIDOGLYCAN D,D-TRANSPEPTIDASE MRDA"/>
    <property type="match status" value="1"/>
</dbReference>
<dbReference type="InterPro" id="IPR001460">
    <property type="entry name" value="PCN-bd_Tpept"/>
</dbReference>
<dbReference type="InterPro" id="IPR050515">
    <property type="entry name" value="Beta-lactam/transpept"/>
</dbReference>
<organism evidence="17 18">
    <name type="scientific">Gluconobacter potus</name>
    <dbReference type="NCBI Taxonomy" id="2724927"/>
    <lineage>
        <taxon>Bacteria</taxon>
        <taxon>Pseudomonadati</taxon>
        <taxon>Pseudomonadota</taxon>
        <taxon>Alphaproteobacteria</taxon>
        <taxon>Acetobacterales</taxon>
        <taxon>Acetobacteraceae</taxon>
        <taxon>Gluconobacter</taxon>
    </lineage>
</organism>
<feature type="region of interest" description="Disordered" evidence="14">
    <location>
        <begin position="1"/>
        <end position="23"/>
    </location>
</feature>
<comment type="caution">
    <text evidence="17">The sequence shown here is derived from an EMBL/GenBank/DDBJ whole genome shotgun (WGS) entry which is preliminary data.</text>
</comment>
<dbReference type="Pfam" id="PF00905">
    <property type="entry name" value="Transpeptidase"/>
    <property type="match status" value="1"/>
</dbReference>
<keyword evidence="6" id="KW-0645">Protease</keyword>
<comment type="subcellular location">
    <subcellularLocation>
        <location evidence="2">Cell membrane</location>
    </subcellularLocation>
    <subcellularLocation>
        <location evidence="1">Membrane</location>
        <topology evidence="1">Single-pass membrane protein</topology>
    </subcellularLocation>
</comment>
<protein>
    <submittedName>
        <fullName evidence="17">Penicillin-binding protein</fullName>
    </submittedName>
</protein>
<dbReference type="RefSeq" id="WP_062495786.1">
    <property type="nucleotide sequence ID" value="NZ_LHZB01000112.1"/>
</dbReference>
<evidence type="ECO:0000256" key="11">
    <source>
        <dbReference type="ARBA" id="ARBA00022989"/>
    </source>
</evidence>
<feature type="compositionally biased region" description="Low complexity" evidence="14">
    <location>
        <begin position="633"/>
        <end position="669"/>
    </location>
</feature>
<dbReference type="Proteomes" id="UP000075573">
    <property type="component" value="Unassembled WGS sequence"/>
</dbReference>
<keyword evidence="4" id="KW-0997">Cell inner membrane</keyword>
<sequence>MFSRNNPFRSRIRQKRQAEPVRSGRGVFTRRALLVMAVQAGVLGALGRRLYTLQVVDGGHLRQLAERNRTSKRLLAPARGTIHDRFGVALADNKVSWRALLMPEETTDIPAVIERFSQIVPLDEHDRARIERDLRHVHKYVPVTLHEFLSWDDMARIELNAPSLPGVLVDVGSTRLYPFKDLTAHIVGYVAPPNEEDVAKDTTLSLPGMRVGRAGIEQTQEAVLRGEPGSVEMEVNAVGRVIGEIDRVEGQQGEDVRLTLDSVLQQQVLNRLDDRVASAVVMDCRNGEVMAMVSTPSFDPSLFDSGVSHAQWNEWANDPRTPLVDKAVSGLYPPGSTFKPAVALAALKSGSVTAQDRFNCPGYYDLGGVRFHCWNRWGHGLINMREGLKYSCDVYFYEVARRCGMDPIQAVGNAMGLGVKLGIELPHVRAGVIPTPEWRQKHGFHWNGGDTVNAGIGQGFVQVTPLALATYVSRIASGRDVQPHLLRATNDQMSAMASVDDVAKVDLPPEYLDVVRGGMFAVVNDPHGTAPKARLDLPGIQMAGKTGSAQVRRVSRALRESGHFNSMNLPWEYRPHALFICFAPYDNPKYAVSIVVEHGNAGADEAAPLAKLIMTDTLLRDPASDVRPPAPVVAPATEPAADRAQPADTAPTPAPQPTGQGQPDPGAAQ</sequence>
<dbReference type="PATRIC" id="fig|442.7.peg.1850"/>
<evidence type="ECO:0000313" key="17">
    <source>
        <dbReference type="EMBL" id="KXV01046.1"/>
    </source>
</evidence>
<evidence type="ECO:0000256" key="4">
    <source>
        <dbReference type="ARBA" id="ARBA00022519"/>
    </source>
</evidence>
<dbReference type="PANTHER" id="PTHR30627">
    <property type="entry name" value="PEPTIDOGLYCAN D,D-TRANSPEPTIDASE"/>
    <property type="match status" value="1"/>
</dbReference>
<evidence type="ECO:0000256" key="1">
    <source>
        <dbReference type="ARBA" id="ARBA00004167"/>
    </source>
</evidence>
<evidence type="ECO:0000259" key="16">
    <source>
        <dbReference type="Pfam" id="PF03717"/>
    </source>
</evidence>
<evidence type="ECO:0000256" key="10">
    <source>
        <dbReference type="ARBA" id="ARBA00022984"/>
    </source>
</evidence>
<dbReference type="InterPro" id="IPR017790">
    <property type="entry name" value="Penicillin-binding_protein_2"/>
</dbReference>
<dbReference type="GO" id="GO:0005886">
    <property type="term" value="C:plasma membrane"/>
    <property type="evidence" value="ECO:0007669"/>
    <property type="project" value="UniProtKB-SubCell"/>
</dbReference>
<keyword evidence="10" id="KW-0573">Peptidoglycan synthesis</keyword>
<dbReference type="Gene3D" id="3.40.710.10">
    <property type="entry name" value="DD-peptidase/beta-lactamase superfamily"/>
    <property type="match status" value="1"/>
</dbReference>
<evidence type="ECO:0000256" key="13">
    <source>
        <dbReference type="ARBA" id="ARBA00023316"/>
    </source>
</evidence>